<dbReference type="SUPFAM" id="SSF56112">
    <property type="entry name" value="Protein kinase-like (PK-like)"/>
    <property type="match status" value="1"/>
</dbReference>
<dbReference type="Gene3D" id="3.30.200.20">
    <property type="entry name" value="Phosphorylase Kinase, domain 1"/>
    <property type="match status" value="1"/>
</dbReference>
<keyword evidence="2 5" id="KW-0547">Nucleotide-binding</keyword>
<feature type="domain" description="Protein kinase" evidence="6">
    <location>
        <begin position="6"/>
        <end position="264"/>
    </location>
</feature>
<protein>
    <submittedName>
        <fullName evidence="7">Serine/threonine-protein kinase</fullName>
    </submittedName>
</protein>
<proteinExistence type="predicted"/>
<dbReference type="SMART" id="SM00220">
    <property type="entry name" value="S_TKc"/>
    <property type="match status" value="1"/>
</dbReference>
<reference evidence="7 8" key="1">
    <citation type="submission" date="2023-02" db="EMBL/GenBank/DDBJ databases">
        <authorList>
            <person name="Maleckis M."/>
        </authorList>
    </citation>
    <scope>NUCLEOTIDE SEQUENCE [LARGE SCALE GENOMIC DNA]</scope>
    <source>
        <strain evidence="7 8">P8-A2</strain>
    </source>
</reference>
<dbReference type="InterPro" id="IPR000719">
    <property type="entry name" value="Prot_kinase_dom"/>
</dbReference>
<evidence type="ECO:0000256" key="3">
    <source>
        <dbReference type="ARBA" id="ARBA00022777"/>
    </source>
</evidence>
<dbReference type="GO" id="GO:0016301">
    <property type="term" value="F:kinase activity"/>
    <property type="evidence" value="ECO:0007669"/>
    <property type="project" value="UniProtKB-KW"/>
</dbReference>
<name>A0ABU3UPG7_9ACTN</name>
<dbReference type="PROSITE" id="PS00107">
    <property type="entry name" value="PROTEIN_KINASE_ATP"/>
    <property type="match status" value="1"/>
</dbReference>
<dbReference type="Pfam" id="PF00069">
    <property type="entry name" value="Pkinase"/>
    <property type="match status" value="1"/>
</dbReference>
<dbReference type="PROSITE" id="PS50011">
    <property type="entry name" value="PROTEIN_KINASE_DOM"/>
    <property type="match status" value="1"/>
</dbReference>
<keyword evidence="4 5" id="KW-0067">ATP-binding</keyword>
<evidence type="ECO:0000256" key="5">
    <source>
        <dbReference type="PROSITE-ProRule" id="PRU10141"/>
    </source>
</evidence>
<evidence type="ECO:0000256" key="4">
    <source>
        <dbReference type="ARBA" id="ARBA00022840"/>
    </source>
</evidence>
<dbReference type="InterPro" id="IPR017441">
    <property type="entry name" value="Protein_kinase_ATP_BS"/>
</dbReference>
<dbReference type="PANTHER" id="PTHR43289:SF30">
    <property type="entry name" value="NON-SPECIFIC SERINE_THREONINE PROTEIN KINASE"/>
    <property type="match status" value="1"/>
</dbReference>
<dbReference type="Gene3D" id="1.10.510.10">
    <property type="entry name" value="Transferase(Phosphotransferase) domain 1"/>
    <property type="match status" value="1"/>
</dbReference>
<accession>A0ABU3UPG7</accession>
<dbReference type="RefSeq" id="WP_316733448.1">
    <property type="nucleotide sequence ID" value="NZ_JARAKF010000001.1"/>
</dbReference>
<sequence>MIGGRYAVDGLLGSGGMGSVYRAKDQLLGRVVAIKSLRRDLSDDSRLPLILRDEARAVATLNHPAIAGVHDFVESDEGNFIVMEYVYGENLMALLRRGRVSPMESVALLRVVLDALKHAHESGIINCDIKPGNIMLTPDGRVKVLDFGVASLVENPRQGVHSTEGSIVGTPSYMSPEGIRGEAPTLHRDLYGAGVTLYELLTGRQPFHGMGSAYKIFHAITSLPVPPPSSVNPLLDPAGDSVLLRALRLLTHRSRESPASGRTC</sequence>
<dbReference type="PANTHER" id="PTHR43289">
    <property type="entry name" value="MITOGEN-ACTIVATED PROTEIN KINASE KINASE KINASE 20-RELATED"/>
    <property type="match status" value="1"/>
</dbReference>
<gene>
    <name evidence="7" type="ORF">PU648_25480</name>
</gene>
<keyword evidence="1" id="KW-0808">Transferase</keyword>
<dbReference type="EMBL" id="JARAKF010000001">
    <property type="protein sequence ID" value="MDU8995645.1"/>
    <property type="molecule type" value="Genomic_DNA"/>
</dbReference>
<evidence type="ECO:0000259" key="6">
    <source>
        <dbReference type="PROSITE" id="PS50011"/>
    </source>
</evidence>
<dbReference type="CDD" id="cd14014">
    <property type="entry name" value="STKc_PknB_like"/>
    <property type="match status" value="1"/>
</dbReference>
<evidence type="ECO:0000256" key="2">
    <source>
        <dbReference type="ARBA" id="ARBA00022741"/>
    </source>
</evidence>
<dbReference type="InterPro" id="IPR011009">
    <property type="entry name" value="Kinase-like_dom_sf"/>
</dbReference>
<comment type="caution">
    <text evidence="7">The sequence shown here is derived from an EMBL/GenBank/DDBJ whole genome shotgun (WGS) entry which is preliminary data.</text>
</comment>
<dbReference type="Proteomes" id="UP001257627">
    <property type="component" value="Unassembled WGS sequence"/>
</dbReference>
<evidence type="ECO:0000256" key="1">
    <source>
        <dbReference type="ARBA" id="ARBA00022679"/>
    </source>
</evidence>
<organism evidence="7 8">
    <name type="scientific">Streptomyces mirabilis</name>
    <dbReference type="NCBI Taxonomy" id="68239"/>
    <lineage>
        <taxon>Bacteria</taxon>
        <taxon>Bacillati</taxon>
        <taxon>Actinomycetota</taxon>
        <taxon>Actinomycetes</taxon>
        <taxon>Kitasatosporales</taxon>
        <taxon>Streptomycetaceae</taxon>
        <taxon>Streptomyces</taxon>
    </lineage>
</organism>
<feature type="binding site" evidence="5">
    <location>
        <position position="35"/>
    </location>
    <ligand>
        <name>ATP</name>
        <dbReference type="ChEBI" id="CHEBI:30616"/>
    </ligand>
</feature>
<keyword evidence="8" id="KW-1185">Reference proteome</keyword>
<evidence type="ECO:0000313" key="7">
    <source>
        <dbReference type="EMBL" id="MDU8995645.1"/>
    </source>
</evidence>
<keyword evidence="3 7" id="KW-0418">Kinase</keyword>
<evidence type="ECO:0000313" key="8">
    <source>
        <dbReference type="Proteomes" id="UP001257627"/>
    </source>
</evidence>